<feature type="domain" description="CoA carboxyltransferase C-terminal" evidence="11">
    <location>
        <begin position="40"/>
        <end position="293"/>
    </location>
</feature>
<dbReference type="GO" id="GO:0003989">
    <property type="term" value="F:acetyl-CoA carboxylase activity"/>
    <property type="evidence" value="ECO:0007669"/>
    <property type="project" value="InterPro"/>
</dbReference>
<dbReference type="HAMAP" id="MF_00823">
    <property type="entry name" value="AcetylCoA_CT_alpha"/>
    <property type="match status" value="1"/>
</dbReference>
<protein>
    <recommendedName>
        <fullName evidence="10">Acetyl-coenzyme A carboxylase carboxyl transferase subunit alpha</fullName>
        <shortName evidence="10">ACCase subunit alpha</shortName>
        <shortName evidence="10">Acetyl-CoA carboxylase carboxyltransferase subunit alpha</shortName>
        <ecNumber evidence="10">2.1.3.15</ecNumber>
    </recommendedName>
</protein>
<sequence length="317" mass="34458">MQSYLDFEKPVADLEGKIAELKALAATDQAVSIDEEVNRLSSRADEALVEIYKRLTPWQKTQVARHPQRPHFSDYISKLITEWTPLAGDRKYREDAALQAGFGRFNGQSIAVLGQEKGNSTETRLKHNFGMASPEGYRKAVRIMEMADRFNIPLISFVDTAGAYPGIGAEERGQAEAIARSTEKCLELGVPNIAIIIGEGGSGGAIAIAVANRVLMLENSIYSVISPEAGASILFRDAAKAQDMATAQKITAQDLLGFGVIDSIIPEPAGGAHRHQETVMASARDAISTFLADFAGRGRLETREHRREKFLAIGTTI</sequence>
<dbReference type="InterPro" id="IPR001095">
    <property type="entry name" value="Acetyl_CoA_COase_a_su"/>
</dbReference>
<keyword evidence="3 10" id="KW-0808">Transferase</keyword>
<keyword evidence="4 10" id="KW-0547">Nucleotide-binding</keyword>
<dbReference type="AlphaFoldDB" id="A0A0F5Q046"/>
<keyword evidence="6 10" id="KW-0067">ATP-binding</keyword>
<evidence type="ECO:0000313" key="12">
    <source>
        <dbReference type="EMBL" id="KKC34302.1"/>
    </source>
</evidence>
<keyword evidence="2 10" id="KW-0444">Lipid biosynthesis</keyword>
<dbReference type="STRING" id="728005.SAMN04488059_13325"/>
<keyword evidence="8 10" id="KW-0275">Fatty acid biosynthesis</keyword>
<reference evidence="12 14" key="1">
    <citation type="submission" date="2015-03" db="EMBL/GenBank/DDBJ databases">
        <authorList>
            <person name="Lepp D."/>
            <person name="Hassan Y.I."/>
            <person name="Li X.-Z."/>
            <person name="Zhou T."/>
        </authorList>
    </citation>
    <scope>NUCLEOTIDE SEQUENCE [LARGE SCALE GENOMIC DNA]</scope>
    <source>
        <strain evidence="12 14">Cr7-05</strain>
    </source>
</reference>
<evidence type="ECO:0000313" key="13">
    <source>
        <dbReference type="EMBL" id="SFD25532.1"/>
    </source>
</evidence>
<keyword evidence="5 10" id="KW-0276">Fatty acid metabolism</keyword>
<keyword evidence="14" id="KW-1185">Reference proteome</keyword>
<dbReference type="GO" id="GO:0009317">
    <property type="term" value="C:acetyl-CoA carboxylase complex"/>
    <property type="evidence" value="ECO:0007669"/>
    <property type="project" value="InterPro"/>
</dbReference>
<dbReference type="NCBIfam" id="NF041504">
    <property type="entry name" value="AccA_sub"/>
    <property type="match status" value="1"/>
</dbReference>
<evidence type="ECO:0000256" key="3">
    <source>
        <dbReference type="ARBA" id="ARBA00022679"/>
    </source>
</evidence>
<dbReference type="GO" id="GO:0006633">
    <property type="term" value="P:fatty acid biosynthetic process"/>
    <property type="evidence" value="ECO:0007669"/>
    <property type="project" value="UniProtKB-KW"/>
</dbReference>
<evidence type="ECO:0000256" key="7">
    <source>
        <dbReference type="ARBA" id="ARBA00023098"/>
    </source>
</evidence>
<dbReference type="Proteomes" id="UP000182258">
    <property type="component" value="Unassembled WGS sequence"/>
</dbReference>
<dbReference type="Pfam" id="PF03255">
    <property type="entry name" value="ACCA"/>
    <property type="match status" value="1"/>
</dbReference>
<dbReference type="PATRIC" id="fig|728005.3.peg.3113"/>
<dbReference type="EMBL" id="LAPV01000040">
    <property type="protein sequence ID" value="KKC34302.1"/>
    <property type="molecule type" value="Genomic_DNA"/>
</dbReference>
<dbReference type="InterPro" id="IPR029045">
    <property type="entry name" value="ClpP/crotonase-like_dom_sf"/>
</dbReference>
<evidence type="ECO:0000256" key="1">
    <source>
        <dbReference type="ARBA" id="ARBA00004956"/>
    </source>
</evidence>
<dbReference type="NCBIfam" id="NF004344">
    <property type="entry name" value="PRK05724.1"/>
    <property type="match status" value="1"/>
</dbReference>
<evidence type="ECO:0000313" key="15">
    <source>
        <dbReference type="Proteomes" id="UP000182258"/>
    </source>
</evidence>
<keyword evidence="7 10" id="KW-0443">Lipid metabolism</keyword>
<comment type="similarity">
    <text evidence="10">Belongs to the AccA family.</text>
</comment>
<comment type="subcellular location">
    <subcellularLocation>
        <location evidence="10">Cytoplasm</location>
    </subcellularLocation>
</comment>
<dbReference type="Gene3D" id="3.90.226.10">
    <property type="entry name" value="2-enoyl-CoA Hydratase, Chain A, domain 1"/>
    <property type="match status" value="1"/>
</dbReference>
<evidence type="ECO:0000259" key="11">
    <source>
        <dbReference type="PROSITE" id="PS50989"/>
    </source>
</evidence>
<name>A0A0F5Q046_9HYPH</name>
<evidence type="ECO:0000256" key="8">
    <source>
        <dbReference type="ARBA" id="ARBA00023160"/>
    </source>
</evidence>
<dbReference type="Proteomes" id="UP000033519">
    <property type="component" value="Unassembled WGS sequence"/>
</dbReference>
<evidence type="ECO:0000256" key="2">
    <source>
        <dbReference type="ARBA" id="ARBA00022516"/>
    </source>
</evidence>
<evidence type="ECO:0000256" key="6">
    <source>
        <dbReference type="ARBA" id="ARBA00022840"/>
    </source>
</evidence>
<comment type="subunit">
    <text evidence="10">Acetyl-CoA carboxylase is a heterohexamer composed of biotin carboxyl carrier protein (AccB), biotin carboxylase (AccC) and two subunits each of ACCase subunit alpha (AccA) and ACCase subunit beta (AccD).</text>
</comment>
<dbReference type="EC" id="2.1.3.15" evidence="10"/>
<proteinExistence type="inferred from homology"/>
<gene>
    <name evidence="10" type="primary">accA</name>
    <name evidence="13" type="ORF">SAMN04488059_13325</name>
    <name evidence="12" type="ORF">WH91_03620</name>
</gene>
<dbReference type="EMBL" id="FOMB01000033">
    <property type="protein sequence ID" value="SFD25532.1"/>
    <property type="molecule type" value="Genomic_DNA"/>
</dbReference>
<evidence type="ECO:0000256" key="5">
    <source>
        <dbReference type="ARBA" id="ARBA00022832"/>
    </source>
</evidence>
<dbReference type="PRINTS" id="PR01069">
    <property type="entry name" value="ACCCTRFRASEA"/>
</dbReference>
<dbReference type="PANTHER" id="PTHR42853:SF3">
    <property type="entry name" value="ACETYL-COENZYME A CARBOXYLASE CARBOXYL TRANSFERASE SUBUNIT ALPHA, CHLOROPLASTIC"/>
    <property type="match status" value="1"/>
</dbReference>
<dbReference type="NCBIfam" id="TIGR00513">
    <property type="entry name" value="accA"/>
    <property type="match status" value="1"/>
</dbReference>
<dbReference type="GO" id="GO:0005524">
    <property type="term" value="F:ATP binding"/>
    <property type="evidence" value="ECO:0007669"/>
    <property type="project" value="UniProtKB-KW"/>
</dbReference>
<comment type="function">
    <text evidence="10">Component of the acetyl coenzyme A carboxylase (ACC) complex. First, biotin carboxylase catalyzes the carboxylation of biotin on its carrier protein (BCCP) and then the CO(2) group is transferred by the carboxyltransferase to acetyl-CoA to form malonyl-CoA.</text>
</comment>
<dbReference type="UniPathway" id="UPA00655">
    <property type="reaction ID" value="UER00711"/>
</dbReference>
<comment type="pathway">
    <text evidence="1 10">Lipid metabolism; malonyl-CoA biosynthesis; malonyl-CoA from acetyl-CoA: step 1/1.</text>
</comment>
<dbReference type="PANTHER" id="PTHR42853">
    <property type="entry name" value="ACETYL-COENZYME A CARBOXYLASE CARBOXYL TRANSFERASE SUBUNIT ALPHA"/>
    <property type="match status" value="1"/>
</dbReference>
<evidence type="ECO:0000256" key="9">
    <source>
        <dbReference type="ARBA" id="ARBA00049152"/>
    </source>
</evidence>
<dbReference type="GO" id="GO:0016743">
    <property type="term" value="F:carboxyl- or carbamoyltransferase activity"/>
    <property type="evidence" value="ECO:0007669"/>
    <property type="project" value="UniProtKB-UniRule"/>
</dbReference>
<dbReference type="GO" id="GO:2001295">
    <property type="term" value="P:malonyl-CoA biosynthetic process"/>
    <property type="evidence" value="ECO:0007669"/>
    <property type="project" value="UniProtKB-UniRule"/>
</dbReference>
<organism evidence="13 15">
    <name type="scientific">Devosia psychrophila</name>
    <dbReference type="NCBI Taxonomy" id="728005"/>
    <lineage>
        <taxon>Bacteria</taxon>
        <taxon>Pseudomonadati</taxon>
        <taxon>Pseudomonadota</taxon>
        <taxon>Alphaproteobacteria</taxon>
        <taxon>Hyphomicrobiales</taxon>
        <taxon>Devosiaceae</taxon>
        <taxon>Devosia</taxon>
    </lineage>
</organism>
<dbReference type="InterPro" id="IPR011763">
    <property type="entry name" value="COA_CT_C"/>
</dbReference>
<comment type="catalytic activity">
    <reaction evidence="9 10">
        <text>N(6)-carboxybiotinyl-L-lysyl-[protein] + acetyl-CoA = N(6)-biotinyl-L-lysyl-[protein] + malonyl-CoA</text>
        <dbReference type="Rhea" id="RHEA:54728"/>
        <dbReference type="Rhea" id="RHEA-COMP:10505"/>
        <dbReference type="Rhea" id="RHEA-COMP:10506"/>
        <dbReference type="ChEBI" id="CHEBI:57288"/>
        <dbReference type="ChEBI" id="CHEBI:57384"/>
        <dbReference type="ChEBI" id="CHEBI:83144"/>
        <dbReference type="ChEBI" id="CHEBI:83145"/>
        <dbReference type="EC" id="2.1.3.15"/>
    </reaction>
</comment>
<dbReference type="PROSITE" id="PS50989">
    <property type="entry name" value="COA_CT_CTER"/>
    <property type="match status" value="1"/>
</dbReference>
<dbReference type="SUPFAM" id="SSF52096">
    <property type="entry name" value="ClpP/crotonase"/>
    <property type="match status" value="1"/>
</dbReference>
<reference evidence="13 15" key="2">
    <citation type="submission" date="2016-10" db="EMBL/GenBank/DDBJ databases">
        <authorList>
            <person name="de Groot N.N."/>
        </authorList>
    </citation>
    <scope>NUCLEOTIDE SEQUENCE [LARGE SCALE GENOMIC DNA]</scope>
    <source>
        <strain evidence="13 15">CGMCC 1.10210</strain>
    </source>
</reference>
<dbReference type="RefSeq" id="WP_046169656.1">
    <property type="nucleotide sequence ID" value="NZ_FOMB01000033.1"/>
</dbReference>
<evidence type="ECO:0000313" key="14">
    <source>
        <dbReference type="Proteomes" id="UP000033519"/>
    </source>
</evidence>
<dbReference type="OrthoDB" id="9808023at2"/>
<keyword evidence="10" id="KW-0963">Cytoplasm</keyword>
<evidence type="ECO:0000256" key="4">
    <source>
        <dbReference type="ARBA" id="ARBA00022741"/>
    </source>
</evidence>
<accession>A0A0F5Q046</accession>
<evidence type="ECO:0000256" key="10">
    <source>
        <dbReference type="HAMAP-Rule" id="MF_00823"/>
    </source>
</evidence>